<comment type="function">
    <text evidence="11">Catalyzes the phosphorylation of the hydroxyl group of 4-methyl-5-beta-hydroxyethylthiazole (THZ).</text>
</comment>
<dbReference type="Pfam" id="PF02110">
    <property type="entry name" value="HK"/>
    <property type="match status" value="1"/>
</dbReference>
<evidence type="ECO:0000256" key="7">
    <source>
        <dbReference type="ARBA" id="ARBA00022777"/>
    </source>
</evidence>
<keyword evidence="5 11" id="KW-0479">Metal-binding</keyword>
<keyword evidence="7 11" id="KW-0418">Kinase</keyword>
<comment type="cofactor">
    <cofactor evidence="2 11">
        <name>Mg(2+)</name>
        <dbReference type="ChEBI" id="CHEBI:18420"/>
    </cofactor>
</comment>
<evidence type="ECO:0000256" key="3">
    <source>
        <dbReference type="ARBA" id="ARBA00004868"/>
    </source>
</evidence>
<dbReference type="GO" id="GO:0004417">
    <property type="term" value="F:hydroxyethylthiazole kinase activity"/>
    <property type="evidence" value="ECO:0007669"/>
    <property type="project" value="UniProtKB-UniRule"/>
</dbReference>
<feature type="binding site" evidence="11">
    <location>
        <position position="117"/>
    </location>
    <ligand>
        <name>ATP</name>
        <dbReference type="ChEBI" id="CHEBI:30616"/>
    </ligand>
</feature>
<keyword evidence="8 11" id="KW-0067">ATP-binding</keyword>
<reference evidence="12" key="1">
    <citation type="submission" date="2020-07" db="EMBL/GenBank/DDBJ databases">
        <title>Genomic analysis of a strain of Sedimentibacter Hydroxybenzoicus DSM7310.</title>
        <authorList>
            <person name="Ma S."/>
        </authorList>
    </citation>
    <scope>NUCLEOTIDE SEQUENCE</scope>
    <source>
        <strain evidence="12">DSM 7310</strain>
    </source>
</reference>
<keyword evidence="13" id="KW-1185">Reference proteome</keyword>
<accession>A0A974BIW1</accession>
<dbReference type="EMBL" id="JACBNQ010000003">
    <property type="protein sequence ID" value="NYB73592.1"/>
    <property type="molecule type" value="Genomic_DNA"/>
</dbReference>
<feature type="binding site" evidence="11">
    <location>
        <position position="41"/>
    </location>
    <ligand>
        <name>substrate</name>
    </ligand>
</feature>
<evidence type="ECO:0000256" key="10">
    <source>
        <dbReference type="ARBA" id="ARBA00022977"/>
    </source>
</evidence>
<dbReference type="EC" id="2.7.1.50" evidence="11"/>
<evidence type="ECO:0000256" key="2">
    <source>
        <dbReference type="ARBA" id="ARBA00001946"/>
    </source>
</evidence>
<protein>
    <recommendedName>
        <fullName evidence="11">Hydroxyethylthiazole kinase</fullName>
        <ecNumber evidence="11">2.7.1.50</ecNumber>
    </recommendedName>
    <alternativeName>
        <fullName evidence="11">4-methyl-5-beta-hydroxyethylthiazole kinase</fullName>
        <shortName evidence="11">TH kinase</shortName>
        <shortName evidence="11">Thz kinase</shortName>
    </alternativeName>
</protein>
<dbReference type="NCBIfam" id="TIGR00694">
    <property type="entry name" value="thiM"/>
    <property type="match status" value="1"/>
</dbReference>
<organism evidence="12 13">
    <name type="scientific">Sedimentibacter hydroxybenzoicus DSM 7310</name>
    <dbReference type="NCBI Taxonomy" id="1123245"/>
    <lineage>
        <taxon>Bacteria</taxon>
        <taxon>Bacillati</taxon>
        <taxon>Bacillota</taxon>
        <taxon>Tissierellia</taxon>
        <taxon>Sedimentibacter</taxon>
    </lineage>
</organism>
<dbReference type="Proteomes" id="UP000611629">
    <property type="component" value="Unassembled WGS sequence"/>
</dbReference>
<dbReference type="GO" id="GO:0009228">
    <property type="term" value="P:thiamine biosynthetic process"/>
    <property type="evidence" value="ECO:0007669"/>
    <property type="project" value="UniProtKB-KW"/>
</dbReference>
<name>A0A974BIW1_SEDHY</name>
<feature type="binding site" evidence="11">
    <location>
        <position position="198"/>
    </location>
    <ligand>
        <name>substrate</name>
    </ligand>
</feature>
<sequence>MFSEIIKNVKSNTPLVHNITNYVTVNDCANILLACGGSPIMADDIDEVEEITSICNALVINIGTLNSRTVESMLKAGKRANELNIPVILDPVGAGASKLRTDTAFRLLKEVKFAVVRGNMSEIKTVGRDSTKGTRGVDASVDDTITEENIDETVKYINSLSERLSAVVAVTGAIDIVADGTIAYVIRNGHPFMSKISGTGCMLSSIIGAFCGVNKDNFSSATAAAVCTMGLCGELAYEKMKKNDDGTSSLKCYLIDFMSKIDAEMLKEGAKFEIR</sequence>
<dbReference type="NCBIfam" id="NF006830">
    <property type="entry name" value="PRK09355.1"/>
    <property type="match status" value="1"/>
</dbReference>
<comment type="pathway">
    <text evidence="3 11">Cofactor biosynthesis; thiamine diphosphate biosynthesis; 4-methyl-5-(2-phosphoethyl)-thiazole from 5-(2-hydroxyethyl)-4-methylthiazole: step 1/1.</text>
</comment>
<keyword evidence="4 11" id="KW-0808">Transferase</keyword>
<dbReference type="Gene3D" id="3.40.1190.20">
    <property type="match status" value="1"/>
</dbReference>
<evidence type="ECO:0000256" key="5">
    <source>
        <dbReference type="ARBA" id="ARBA00022723"/>
    </source>
</evidence>
<gene>
    <name evidence="11 12" type="primary">thiM</name>
    <name evidence="12" type="ORF">HZF24_05500</name>
</gene>
<comment type="similarity">
    <text evidence="11">Belongs to the Thz kinase family.</text>
</comment>
<dbReference type="SUPFAM" id="SSF53613">
    <property type="entry name" value="Ribokinase-like"/>
    <property type="match status" value="1"/>
</dbReference>
<evidence type="ECO:0000256" key="1">
    <source>
        <dbReference type="ARBA" id="ARBA00001771"/>
    </source>
</evidence>
<proteinExistence type="inferred from homology"/>
<keyword evidence="10 11" id="KW-0784">Thiamine biosynthesis</keyword>
<dbReference type="PRINTS" id="PR01099">
    <property type="entry name" value="HYETHTZKNASE"/>
</dbReference>
<keyword evidence="9 11" id="KW-0460">Magnesium</keyword>
<dbReference type="AlphaFoldDB" id="A0A974BIW1"/>
<keyword evidence="6 11" id="KW-0547">Nucleotide-binding</keyword>
<feature type="binding site" evidence="11">
    <location>
        <position position="171"/>
    </location>
    <ligand>
        <name>ATP</name>
        <dbReference type="ChEBI" id="CHEBI:30616"/>
    </ligand>
</feature>
<dbReference type="CDD" id="cd01170">
    <property type="entry name" value="THZ_kinase"/>
    <property type="match status" value="1"/>
</dbReference>
<dbReference type="GO" id="GO:0009229">
    <property type="term" value="P:thiamine diphosphate biosynthetic process"/>
    <property type="evidence" value="ECO:0007669"/>
    <property type="project" value="UniProtKB-UniRule"/>
</dbReference>
<evidence type="ECO:0000256" key="9">
    <source>
        <dbReference type="ARBA" id="ARBA00022842"/>
    </source>
</evidence>
<comment type="catalytic activity">
    <reaction evidence="1 11">
        <text>5-(2-hydroxyethyl)-4-methylthiazole + ATP = 4-methyl-5-(2-phosphooxyethyl)-thiazole + ADP + H(+)</text>
        <dbReference type="Rhea" id="RHEA:24212"/>
        <dbReference type="ChEBI" id="CHEBI:15378"/>
        <dbReference type="ChEBI" id="CHEBI:17957"/>
        <dbReference type="ChEBI" id="CHEBI:30616"/>
        <dbReference type="ChEBI" id="CHEBI:58296"/>
        <dbReference type="ChEBI" id="CHEBI:456216"/>
        <dbReference type="EC" id="2.7.1.50"/>
    </reaction>
</comment>
<dbReference type="HAMAP" id="MF_00228">
    <property type="entry name" value="Thz_kinase"/>
    <property type="match status" value="1"/>
</dbReference>
<dbReference type="InterPro" id="IPR029056">
    <property type="entry name" value="Ribokinase-like"/>
</dbReference>
<dbReference type="InterPro" id="IPR000417">
    <property type="entry name" value="Hyethyz_kinase"/>
</dbReference>
<evidence type="ECO:0000256" key="6">
    <source>
        <dbReference type="ARBA" id="ARBA00022741"/>
    </source>
</evidence>
<dbReference type="GO" id="GO:0000287">
    <property type="term" value="F:magnesium ion binding"/>
    <property type="evidence" value="ECO:0007669"/>
    <property type="project" value="UniProtKB-UniRule"/>
</dbReference>
<evidence type="ECO:0000256" key="4">
    <source>
        <dbReference type="ARBA" id="ARBA00022679"/>
    </source>
</evidence>
<dbReference type="RefSeq" id="WP_179237279.1">
    <property type="nucleotide sequence ID" value="NZ_JACBNQ010000003.1"/>
</dbReference>
<comment type="caution">
    <text evidence="12">The sequence shown here is derived from an EMBL/GenBank/DDBJ whole genome shotgun (WGS) entry which is preliminary data.</text>
</comment>
<evidence type="ECO:0000256" key="11">
    <source>
        <dbReference type="HAMAP-Rule" id="MF_00228"/>
    </source>
</evidence>
<dbReference type="GO" id="GO:0005524">
    <property type="term" value="F:ATP binding"/>
    <property type="evidence" value="ECO:0007669"/>
    <property type="project" value="UniProtKB-UniRule"/>
</dbReference>
<dbReference type="PIRSF" id="PIRSF000513">
    <property type="entry name" value="Thz_kinase"/>
    <property type="match status" value="1"/>
</dbReference>
<evidence type="ECO:0000313" key="12">
    <source>
        <dbReference type="EMBL" id="NYB73592.1"/>
    </source>
</evidence>
<evidence type="ECO:0000313" key="13">
    <source>
        <dbReference type="Proteomes" id="UP000611629"/>
    </source>
</evidence>
<evidence type="ECO:0000256" key="8">
    <source>
        <dbReference type="ARBA" id="ARBA00022840"/>
    </source>
</evidence>